<comment type="caution">
    <text evidence="2">The sequence shown here is derived from an EMBL/GenBank/DDBJ whole genome shotgun (WGS) entry which is preliminary data.</text>
</comment>
<name>A0A699IS16_TANCI</name>
<dbReference type="EMBL" id="BKCJ010321182">
    <property type="protein sequence ID" value="GEZ76952.1"/>
    <property type="molecule type" value="Genomic_DNA"/>
</dbReference>
<dbReference type="AlphaFoldDB" id="A0A699IS16"/>
<organism evidence="2">
    <name type="scientific">Tanacetum cinerariifolium</name>
    <name type="common">Dalmatian daisy</name>
    <name type="synonym">Chrysanthemum cinerariifolium</name>
    <dbReference type="NCBI Taxonomy" id="118510"/>
    <lineage>
        <taxon>Eukaryota</taxon>
        <taxon>Viridiplantae</taxon>
        <taxon>Streptophyta</taxon>
        <taxon>Embryophyta</taxon>
        <taxon>Tracheophyta</taxon>
        <taxon>Spermatophyta</taxon>
        <taxon>Magnoliopsida</taxon>
        <taxon>eudicotyledons</taxon>
        <taxon>Gunneridae</taxon>
        <taxon>Pentapetalae</taxon>
        <taxon>asterids</taxon>
        <taxon>campanulids</taxon>
        <taxon>Asterales</taxon>
        <taxon>Asteraceae</taxon>
        <taxon>Asteroideae</taxon>
        <taxon>Anthemideae</taxon>
        <taxon>Anthemidinae</taxon>
        <taxon>Tanacetum</taxon>
    </lineage>
</organism>
<sequence>MSSYTVTYTSVYIDSEPWRFQGVYDDEPEAPDAAPQSPGQAPPSLDYVPGPEYPPSLDYIPDPGESEQAPLYPHYVPEPEYPKFLRRDADDESSDDDDDDDDKDDEQEASKDDDEEDEEHLAPADSPDVPAINLSPQLRIQRHLRPITATQALIDTVAAALPSSLTPSPLSSPLPHPTYVEASLGYRSVRIWLRAASPPTHHPSKIPSPHLLVPFTSHRDDILEADLPPQKRLCLTAPTPRFEVGESSSAIARQAKHPMSREVGYEITDTWDELVDTI</sequence>
<evidence type="ECO:0000256" key="1">
    <source>
        <dbReference type="SAM" id="MobiDB-lite"/>
    </source>
</evidence>
<feature type="compositionally biased region" description="Low complexity" evidence="1">
    <location>
        <begin position="31"/>
        <end position="44"/>
    </location>
</feature>
<feature type="compositionally biased region" description="Acidic residues" evidence="1">
    <location>
        <begin position="90"/>
        <end position="119"/>
    </location>
</feature>
<reference evidence="2" key="1">
    <citation type="journal article" date="2019" name="Sci. Rep.">
        <title>Draft genome of Tanacetum cinerariifolium, the natural source of mosquito coil.</title>
        <authorList>
            <person name="Yamashiro T."/>
            <person name="Shiraishi A."/>
            <person name="Satake H."/>
            <person name="Nakayama K."/>
        </authorList>
    </citation>
    <scope>NUCLEOTIDE SEQUENCE</scope>
</reference>
<evidence type="ECO:0000313" key="2">
    <source>
        <dbReference type="EMBL" id="GEZ76952.1"/>
    </source>
</evidence>
<gene>
    <name evidence="2" type="ORF">Tci_548925</name>
</gene>
<proteinExistence type="predicted"/>
<accession>A0A699IS16</accession>
<feature type="compositionally biased region" description="Basic and acidic residues" evidence="1">
    <location>
        <begin position="80"/>
        <end position="89"/>
    </location>
</feature>
<feature type="region of interest" description="Disordered" evidence="1">
    <location>
        <begin position="20"/>
        <end position="132"/>
    </location>
</feature>
<protein>
    <submittedName>
        <fullName evidence="2">Uncharacterized protein</fullName>
    </submittedName>
</protein>